<keyword evidence="4 5" id="KW-0418">Kinase</keyword>
<comment type="pathway">
    <text evidence="5">Pyrimidine metabolism; CTP biosynthesis via salvage pathway; CTP from cytidine: step 1/3.</text>
</comment>
<dbReference type="InterPro" id="IPR027417">
    <property type="entry name" value="P-loop_NTPase"/>
</dbReference>
<evidence type="ECO:0000256" key="3">
    <source>
        <dbReference type="ARBA" id="ARBA00022741"/>
    </source>
</evidence>
<dbReference type="EMBL" id="CP110343">
    <property type="protein sequence ID" value="WPX97858.1"/>
    <property type="molecule type" value="Genomic_DNA"/>
</dbReference>
<proteinExistence type="inferred from homology"/>
<name>A0ABZ0UT46_9RICK</name>
<evidence type="ECO:0000313" key="8">
    <source>
        <dbReference type="Proteomes" id="UP001325140"/>
    </source>
</evidence>
<evidence type="ECO:0000256" key="1">
    <source>
        <dbReference type="ARBA" id="ARBA00004690"/>
    </source>
</evidence>
<dbReference type="EC" id="2.7.1.48" evidence="5"/>
<dbReference type="SUPFAM" id="SSF52540">
    <property type="entry name" value="P-loop containing nucleoside triphosphate hydrolases"/>
    <property type="match status" value="1"/>
</dbReference>
<evidence type="ECO:0000259" key="6">
    <source>
        <dbReference type="Pfam" id="PF00485"/>
    </source>
</evidence>
<reference evidence="7" key="1">
    <citation type="submission" date="2022-10" db="EMBL/GenBank/DDBJ databases">
        <title>Host association and intracellularity evolved multiple times independently in the Rickettsiales.</title>
        <authorList>
            <person name="Castelli M."/>
            <person name="Nardi T."/>
            <person name="Gammuto L."/>
            <person name="Bellinzona G."/>
            <person name="Sabaneyeva E."/>
            <person name="Potekhin A."/>
            <person name="Serra V."/>
            <person name="Petroni G."/>
            <person name="Sassera D."/>
        </authorList>
    </citation>
    <scope>NUCLEOTIDE SEQUENCE [LARGE SCALE GENOMIC DNA]</scope>
    <source>
        <strain evidence="7">US_Bl 11III1</strain>
    </source>
</reference>
<protein>
    <recommendedName>
        <fullName evidence="5">Uridine kinase</fullName>
        <ecNumber evidence="5">2.7.1.48</ecNumber>
    </recommendedName>
</protein>
<keyword evidence="8" id="KW-1185">Reference proteome</keyword>
<keyword evidence="5" id="KW-0067">ATP-binding</keyword>
<comment type="subcellular location">
    <subcellularLocation>
        <location evidence="5">Cytoplasm</location>
    </subcellularLocation>
</comment>
<dbReference type="Pfam" id="PF00485">
    <property type="entry name" value="PRK"/>
    <property type="match status" value="1"/>
</dbReference>
<dbReference type="InterPro" id="IPR006083">
    <property type="entry name" value="PRK/URK"/>
</dbReference>
<keyword evidence="3 5" id="KW-0547">Nucleotide-binding</keyword>
<feature type="domain" description="Phosphoribulokinase/uridine kinase" evidence="6">
    <location>
        <begin position="6"/>
        <end position="191"/>
    </location>
</feature>
<comment type="catalytic activity">
    <reaction evidence="5">
        <text>cytidine + ATP = CMP + ADP + H(+)</text>
        <dbReference type="Rhea" id="RHEA:24674"/>
        <dbReference type="ChEBI" id="CHEBI:15378"/>
        <dbReference type="ChEBI" id="CHEBI:17562"/>
        <dbReference type="ChEBI" id="CHEBI:30616"/>
        <dbReference type="ChEBI" id="CHEBI:60377"/>
        <dbReference type="ChEBI" id="CHEBI:456216"/>
        <dbReference type="EC" id="2.7.1.48"/>
    </reaction>
</comment>
<evidence type="ECO:0000256" key="4">
    <source>
        <dbReference type="ARBA" id="ARBA00022777"/>
    </source>
</evidence>
<sequence>MKKCVVIGISGASGSGKSLFASTIVRNFKSSDVSVISEDMYYRSQDHLSLEERKKTNYDQPAAFEHELLADHIMQLRCGTSVEAPTYDYVRSTRSAFTKLICACSVLVVEGILLLHDEKLRNTLDISIYIDTPLDICLSRRIVRDIQERGRTAEGTIQQYKDSTRPMFLKYVQPSKIHADIIVPHGGKNEVAVNIIEEKIKSILNLSKNNHLETTALHSSIL</sequence>
<dbReference type="PRINTS" id="PR00988">
    <property type="entry name" value="URIDINKINASE"/>
</dbReference>
<comment type="catalytic activity">
    <reaction evidence="5">
        <text>uridine + ATP = UMP + ADP + H(+)</text>
        <dbReference type="Rhea" id="RHEA:16825"/>
        <dbReference type="ChEBI" id="CHEBI:15378"/>
        <dbReference type="ChEBI" id="CHEBI:16704"/>
        <dbReference type="ChEBI" id="CHEBI:30616"/>
        <dbReference type="ChEBI" id="CHEBI:57865"/>
        <dbReference type="ChEBI" id="CHEBI:456216"/>
        <dbReference type="EC" id="2.7.1.48"/>
    </reaction>
</comment>
<evidence type="ECO:0000313" key="7">
    <source>
        <dbReference type="EMBL" id="WPX97858.1"/>
    </source>
</evidence>
<gene>
    <name evidence="7" type="ORF">Fokcrypt_00381</name>
</gene>
<comment type="similarity">
    <text evidence="5">Belongs to the uridine kinase family.</text>
</comment>
<comment type="pathway">
    <text evidence="1 5">Pyrimidine metabolism; UMP biosynthesis via salvage pathway; UMP from uridine: step 1/1.</text>
</comment>
<keyword evidence="5" id="KW-0963">Cytoplasm</keyword>
<dbReference type="Proteomes" id="UP001325140">
    <property type="component" value="Chromosome"/>
</dbReference>
<dbReference type="GO" id="GO:0016301">
    <property type="term" value="F:kinase activity"/>
    <property type="evidence" value="ECO:0007669"/>
    <property type="project" value="UniProtKB-KW"/>
</dbReference>
<dbReference type="InterPro" id="IPR000764">
    <property type="entry name" value="Uridine_kinase-like"/>
</dbReference>
<dbReference type="NCBIfam" id="NF004018">
    <property type="entry name" value="PRK05480.1"/>
    <property type="match status" value="1"/>
</dbReference>
<keyword evidence="2 5" id="KW-0808">Transferase</keyword>
<organism evidence="7 8">
    <name type="scientific">Candidatus Fokinia crypta</name>
    <dbReference type="NCBI Taxonomy" id="1920990"/>
    <lineage>
        <taxon>Bacteria</taxon>
        <taxon>Pseudomonadati</taxon>
        <taxon>Pseudomonadota</taxon>
        <taxon>Alphaproteobacteria</taxon>
        <taxon>Rickettsiales</taxon>
        <taxon>Candidatus Midichloriaceae</taxon>
        <taxon>Candidatus Fokinia</taxon>
    </lineage>
</organism>
<dbReference type="Gene3D" id="3.40.50.300">
    <property type="entry name" value="P-loop containing nucleotide triphosphate hydrolases"/>
    <property type="match status" value="1"/>
</dbReference>
<accession>A0ABZ0UT46</accession>
<dbReference type="NCBIfam" id="TIGR00235">
    <property type="entry name" value="udk"/>
    <property type="match status" value="1"/>
</dbReference>
<evidence type="ECO:0000256" key="5">
    <source>
        <dbReference type="RuleBase" id="RU003825"/>
    </source>
</evidence>
<dbReference type="PANTHER" id="PTHR10285">
    <property type="entry name" value="URIDINE KINASE"/>
    <property type="match status" value="1"/>
</dbReference>
<evidence type="ECO:0000256" key="2">
    <source>
        <dbReference type="ARBA" id="ARBA00022679"/>
    </source>
</evidence>
<dbReference type="RefSeq" id="WP_323722505.1">
    <property type="nucleotide sequence ID" value="NZ_CP110343.1"/>
</dbReference>
<dbReference type="CDD" id="cd02023">
    <property type="entry name" value="UMPK"/>
    <property type="match status" value="1"/>
</dbReference>